<dbReference type="EMBL" id="JANPWB010000002">
    <property type="protein sequence ID" value="KAJ1208426.1"/>
    <property type="molecule type" value="Genomic_DNA"/>
</dbReference>
<sequence>MRLRCRHAVPRSACHCPPQAAPSQRNATVPSRHLGTGTRQIPVPQPLSGHPTPLMAKSSPCISRGARRNKWQCGALLQSVHHVGSASHAPPGFMIDDSRAGPHIKSV</sequence>
<feature type="region of interest" description="Disordered" evidence="1">
    <location>
        <begin position="84"/>
        <end position="107"/>
    </location>
</feature>
<proteinExistence type="predicted"/>
<reference evidence="2" key="1">
    <citation type="journal article" date="2022" name="bioRxiv">
        <title>Sequencing and chromosome-scale assembly of the giantPleurodeles waltlgenome.</title>
        <authorList>
            <person name="Brown T."/>
            <person name="Elewa A."/>
            <person name="Iarovenko S."/>
            <person name="Subramanian E."/>
            <person name="Araus A.J."/>
            <person name="Petzold A."/>
            <person name="Susuki M."/>
            <person name="Suzuki K.-i.T."/>
            <person name="Hayashi T."/>
            <person name="Toyoda A."/>
            <person name="Oliveira C."/>
            <person name="Osipova E."/>
            <person name="Leigh N.D."/>
            <person name="Simon A."/>
            <person name="Yun M.H."/>
        </authorList>
    </citation>
    <scope>NUCLEOTIDE SEQUENCE</scope>
    <source>
        <strain evidence="2">20211129_DDA</strain>
        <tissue evidence="2">Liver</tissue>
    </source>
</reference>
<evidence type="ECO:0000313" key="3">
    <source>
        <dbReference type="Proteomes" id="UP001066276"/>
    </source>
</evidence>
<protein>
    <submittedName>
        <fullName evidence="2">Uncharacterized protein</fullName>
    </submittedName>
</protein>
<organism evidence="2 3">
    <name type="scientific">Pleurodeles waltl</name>
    <name type="common">Iberian ribbed newt</name>
    <dbReference type="NCBI Taxonomy" id="8319"/>
    <lineage>
        <taxon>Eukaryota</taxon>
        <taxon>Metazoa</taxon>
        <taxon>Chordata</taxon>
        <taxon>Craniata</taxon>
        <taxon>Vertebrata</taxon>
        <taxon>Euteleostomi</taxon>
        <taxon>Amphibia</taxon>
        <taxon>Batrachia</taxon>
        <taxon>Caudata</taxon>
        <taxon>Salamandroidea</taxon>
        <taxon>Salamandridae</taxon>
        <taxon>Pleurodelinae</taxon>
        <taxon>Pleurodeles</taxon>
    </lineage>
</organism>
<evidence type="ECO:0000313" key="2">
    <source>
        <dbReference type="EMBL" id="KAJ1208426.1"/>
    </source>
</evidence>
<keyword evidence="3" id="KW-1185">Reference proteome</keyword>
<accession>A0AAV7W776</accession>
<name>A0AAV7W776_PLEWA</name>
<feature type="region of interest" description="Disordered" evidence="1">
    <location>
        <begin position="14"/>
        <end position="54"/>
    </location>
</feature>
<gene>
    <name evidence="2" type="ORF">NDU88_003812</name>
</gene>
<evidence type="ECO:0000256" key="1">
    <source>
        <dbReference type="SAM" id="MobiDB-lite"/>
    </source>
</evidence>
<dbReference type="Proteomes" id="UP001066276">
    <property type="component" value="Chromosome 1_2"/>
</dbReference>
<dbReference type="AlphaFoldDB" id="A0AAV7W776"/>
<comment type="caution">
    <text evidence="2">The sequence shown here is derived from an EMBL/GenBank/DDBJ whole genome shotgun (WGS) entry which is preliminary data.</text>
</comment>